<evidence type="ECO:0000313" key="1">
    <source>
        <dbReference type="EMBL" id="GFN97727.1"/>
    </source>
</evidence>
<accession>A0AAV3ZS99</accession>
<gene>
    <name evidence="1" type="ORF">PoB_002423300</name>
</gene>
<keyword evidence="2" id="KW-1185">Reference proteome</keyword>
<organism evidence="1 2">
    <name type="scientific">Plakobranchus ocellatus</name>
    <dbReference type="NCBI Taxonomy" id="259542"/>
    <lineage>
        <taxon>Eukaryota</taxon>
        <taxon>Metazoa</taxon>
        <taxon>Spiralia</taxon>
        <taxon>Lophotrochozoa</taxon>
        <taxon>Mollusca</taxon>
        <taxon>Gastropoda</taxon>
        <taxon>Heterobranchia</taxon>
        <taxon>Euthyneura</taxon>
        <taxon>Panpulmonata</taxon>
        <taxon>Sacoglossa</taxon>
        <taxon>Placobranchoidea</taxon>
        <taxon>Plakobranchidae</taxon>
        <taxon>Plakobranchus</taxon>
    </lineage>
</organism>
<reference evidence="1 2" key="1">
    <citation type="journal article" date="2021" name="Elife">
        <title>Chloroplast acquisition without the gene transfer in kleptoplastic sea slugs, Plakobranchus ocellatus.</title>
        <authorList>
            <person name="Maeda T."/>
            <person name="Takahashi S."/>
            <person name="Yoshida T."/>
            <person name="Shimamura S."/>
            <person name="Takaki Y."/>
            <person name="Nagai Y."/>
            <person name="Toyoda A."/>
            <person name="Suzuki Y."/>
            <person name="Arimoto A."/>
            <person name="Ishii H."/>
            <person name="Satoh N."/>
            <person name="Nishiyama T."/>
            <person name="Hasebe M."/>
            <person name="Maruyama T."/>
            <person name="Minagawa J."/>
            <person name="Obokata J."/>
            <person name="Shigenobu S."/>
        </authorList>
    </citation>
    <scope>NUCLEOTIDE SEQUENCE [LARGE SCALE GENOMIC DNA]</scope>
</reference>
<proteinExistence type="predicted"/>
<evidence type="ECO:0000313" key="2">
    <source>
        <dbReference type="Proteomes" id="UP000735302"/>
    </source>
</evidence>
<protein>
    <submittedName>
        <fullName evidence="1">Uncharacterized protein</fullName>
    </submittedName>
</protein>
<dbReference type="Proteomes" id="UP000735302">
    <property type="component" value="Unassembled WGS sequence"/>
</dbReference>
<name>A0AAV3ZS99_9GAST</name>
<comment type="caution">
    <text evidence="1">The sequence shown here is derived from an EMBL/GenBank/DDBJ whole genome shotgun (WGS) entry which is preliminary data.</text>
</comment>
<sequence length="98" mass="10959">MPSSVGRGILMRLLLKYFNQTTLRLGTSSVNTFNWKDMEKLQGLGAVPIVGDGSEPAPGKLMKISGPVRYLFHNKRLSFKTSLYEILEDNIMCAYCSI</sequence>
<dbReference type="AlphaFoldDB" id="A0AAV3ZS99"/>
<dbReference type="EMBL" id="BLXT01002806">
    <property type="protein sequence ID" value="GFN97727.1"/>
    <property type="molecule type" value="Genomic_DNA"/>
</dbReference>